<dbReference type="Gene3D" id="1.25.40.20">
    <property type="entry name" value="Ankyrin repeat-containing domain"/>
    <property type="match status" value="3"/>
</dbReference>
<dbReference type="PANTHER" id="PTHR24173:SF74">
    <property type="entry name" value="ANKYRIN REPEAT DOMAIN-CONTAINING PROTEIN 16"/>
    <property type="match status" value="1"/>
</dbReference>
<name>A0A0F9ZXA0_TRIHA</name>
<dbReference type="AlphaFoldDB" id="A0A0F9ZXA0"/>
<feature type="repeat" description="ANK" evidence="3">
    <location>
        <begin position="566"/>
        <end position="598"/>
    </location>
</feature>
<dbReference type="Proteomes" id="UP000034112">
    <property type="component" value="Unassembled WGS sequence"/>
</dbReference>
<feature type="domain" description="GPI inositol-deacylase winged helix" evidence="4">
    <location>
        <begin position="364"/>
        <end position="434"/>
    </location>
</feature>
<gene>
    <name evidence="5" type="ORF">THAR02_10115</name>
</gene>
<feature type="repeat" description="ANK" evidence="3">
    <location>
        <begin position="599"/>
        <end position="631"/>
    </location>
</feature>
<feature type="repeat" description="ANK" evidence="3">
    <location>
        <begin position="467"/>
        <end position="499"/>
    </location>
</feature>
<keyword evidence="2 3" id="KW-0040">ANK repeat</keyword>
<dbReference type="OMA" id="DEENGPW"/>
<proteinExistence type="predicted"/>
<evidence type="ECO:0000313" key="6">
    <source>
        <dbReference type="Proteomes" id="UP000034112"/>
    </source>
</evidence>
<dbReference type="EMBL" id="JOKZ01000505">
    <property type="protein sequence ID" value="KKO97783.1"/>
    <property type="molecule type" value="Genomic_DNA"/>
</dbReference>
<evidence type="ECO:0000256" key="3">
    <source>
        <dbReference type="PROSITE-ProRule" id="PRU00023"/>
    </source>
</evidence>
<dbReference type="SUPFAM" id="SSF48403">
    <property type="entry name" value="Ankyrin repeat"/>
    <property type="match status" value="1"/>
</dbReference>
<dbReference type="SMART" id="SM00248">
    <property type="entry name" value="ANK"/>
    <property type="match status" value="6"/>
</dbReference>
<evidence type="ECO:0000256" key="2">
    <source>
        <dbReference type="ARBA" id="ARBA00023043"/>
    </source>
</evidence>
<evidence type="ECO:0000313" key="5">
    <source>
        <dbReference type="EMBL" id="KKO97783.1"/>
    </source>
</evidence>
<comment type="caution">
    <text evidence="5">The sequence shown here is derived from an EMBL/GenBank/DDBJ whole genome shotgun (WGS) entry which is preliminary data.</text>
</comment>
<dbReference type="PRINTS" id="PR01415">
    <property type="entry name" value="ANKYRIN"/>
</dbReference>
<dbReference type="InterPro" id="IPR002110">
    <property type="entry name" value="Ankyrin_rpt"/>
</dbReference>
<feature type="repeat" description="ANK" evidence="3">
    <location>
        <begin position="500"/>
        <end position="532"/>
    </location>
</feature>
<dbReference type="SUPFAM" id="SSF53167">
    <property type="entry name" value="Purine and uridine phosphorylases"/>
    <property type="match status" value="1"/>
</dbReference>
<protein>
    <recommendedName>
        <fullName evidence="4">GPI inositol-deacylase winged helix domain-containing protein</fullName>
    </recommendedName>
</protein>
<dbReference type="PROSITE" id="PS50088">
    <property type="entry name" value="ANK_REPEAT"/>
    <property type="match status" value="6"/>
</dbReference>
<dbReference type="InterPro" id="IPR035994">
    <property type="entry name" value="Nucleoside_phosphorylase_sf"/>
</dbReference>
<dbReference type="GO" id="GO:0009116">
    <property type="term" value="P:nucleoside metabolic process"/>
    <property type="evidence" value="ECO:0007669"/>
    <property type="project" value="InterPro"/>
</dbReference>
<dbReference type="InterPro" id="IPR036770">
    <property type="entry name" value="Ankyrin_rpt-contain_sf"/>
</dbReference>
<dbReference type="OrthoDB" id="1577640at2759"/>
<dbReference type="InterPro" id="IPR054471">
    <property type="entry name" value="GPIID_WHD"/>
</dbReference>
<dbReference type="Pfam" id="PF22939">
    <property type="entry name" value="WHD_GPIID"/>
    <property type="match status" value="1"/>
</dbReference>
<keyword evidence="1" id="KW-0677">Repeat</keyword>
<sequence>MGKWKNDTDFSIESHLNKPPKVLSKAIELLQSEQDFGEGHMPHYIHQVALKAEKLRGLRQYRFPGRDKDQLFSSTYRHSSEVDCSACDPAQVENRLSRDSGDPIVHYGLIASGDAVLRSAKRRDELRDAWGVLCFEMEATGLMDNFLCVVITEICDYSDDHKNKIWQPYSAVVAAAYAKDLLRVVQPQEVETMEAITKTLEKLSKDFATTGEAVKRIESKITSKEDIEILEWLTPFLAEIFSLQSTTKAKLFATARHIQDIRNEFDGSILLEIRAKEDDVRQYLEERLLGLPSFVFKRPELQERILDQIANAADGMFLLAKLHLDSLQHKPTPKVIFQALDNFPKGNEGLNETYGETMRRIRNQGLEFQQLALRALSWITCAMRQLSIFELQTALAVEKDSSEMDEDNIPEIEDIVSACAGLVTVDKNSNIVRLLETPLSLSARNGHEAIVELLLEIGADPESRNVDGQTALMHAARNGHEAIVRLLLMHEADLDSKDESGWTVVMHVALSGNETIVEMLLEMGPNIESKDVNGRTALIHAAMHDREATVKLLVHNGADLESVDKNGSTILMHTAMSSHEATVNMLLENGANLESVDNNGWTALIYAAMYGHEATVKLLVDNGADLKPKDKNTRSVSEKENHRWRISRRGSWTIYDAPAQIPGR</sequence>
<feature type="repeat" description="ANK" evidence="3">
    <location>
        <begin position="434"/>
        <end position="466"/>
    </location>
</feature>
<evidence type="ECO:0000259" key="4">
    <source>
        <dbReference type="Pfam" id="PF22939"/>
    </source>
</evidence>
<reference evidence="6" key="1">
    <citation type="journal article" date="2015" name="Genome Announc.">
        <title>Draft whole-genome sequence of the biocontrol agent Trichoderma harzianum T6776.</title>
        <authorList>
            <person name="Baroncelli R."/>
            <person name="Piaggeschi G."/>
            <person name="Fiorini L."/>
            <person name="Bertolini E."/>
            <person name="Zapparata A."/>
            <person name="Pe M.E."/>
            <person name="Sarrocco S."/>
            <person name="Vannacci G."/>
        </authorList>
    </citation>
    <scope>NUCLEOTIDE SEQUENCE [LARGE SCALE GENOMIC DNA]</scope>
    <source>
        <strain evidence="6">T6776</strain>
    </source>
</reference>
<dbReference type="Pfam" id="PF12796">
    <property type="entry name" value="Ank_2"/>
    <property type="match status" value="2"/>
</dbReference>
<dbReference type="Gene3D" id="3.40.50.1580">
    <property type="entry name" value="Nucleoside phosphorylase domain"/>
    <property type="match status" value="1"/>
</dbReference>
<dbReference type="GO" id="GO:0003824">
    <property type="term" value="F:catalytic activity"/>
    <property type="evidence" value="ECO:0007669"/>
    <property type="project" value="InterPro"/>
</dbReference>
<organism evidence="5 6">
    <name type="scientific">Trichoderma harzianum</name>
    <name type="common">Hypocrea lixii</name>
    <dbReference type="NCBI Taxonomy" id="5544"/>
    <lineage>
        <taxon>Eukaryota</taxon>
        <taxon>Fungi</taxon>
        <taxon>Dikarya</taxon>
        <taxon>Ascomycota</taxon>
        <taxon>Pezizomycotina</taxon>
        <taxon>Sordariomycetes</taxon>
        <taxon>Hypocreomycetidae</taxon>
        <taxon>Hypocreales</taxon>
        <taxon>Hypocreaceae</taxon>
        <taxon>Trichoderma</taxon>
    </lineage>
</organism>
<feature type="repeat" description="ANK" evidence="3">
    <location>
        <begin position="533"/>
        <end position="565"/>
    </location>
</feature>
<accession>A0A0F9ZXA0</accession>
<dbReference type="PROSITE" id="PS50297">
    <property type="entry name" value="ANK_REP_REGION"/>
    <property type="match status" value="5"/>
</dbReference>
<evidence type="ECO:0000256" key="1">
    <source>
        <dbReference type="ARBA" id="ARBA00022737"/>
    </source>
</evidence>
<dbReference type="PANTHER" id="PTHR24173">
    <property type="entry name" value="ANKYRIN REPEAT CONTAINING"/>
    <property type="match status" value="1"/>
</dbReference>